<organism evidence="8 10">
    <name type="scientific">Pedobacter hiemivivus</name>
    <dbReference type="NCBI Taxonomy" id="2530454"/>
    <lineage>
        <taxon>Bacteria</taxon>
        <taxon>Pseudomonadati</taxon>
        <taxon>Bacteroidota</taxon>
        <taxon>Sphingobacteriia</taxon>
        <taxon>Sphingobacteriales</taxon>
        <taxon>Sphingobacteriaceae</taxon>
        <taxon>Pedobacter</taxon>
    </lineage>
</organism>
<dbReference type="InterPro" id="IPR017937">
    <property type="entry name" value="Thioredoxin_CS"/>
</dbReference>
<evidence type="ECO:0000259" key="6">
    <source>
        <dbReference type="PROSITE" id="PS51352"/>
    </source>
</evidence>
<dbReference type="EMBL" id="SJSM01000019">
    <property type="protein sequence ID" value="TCC88976.1"/>
    <property type="molecule type" value="Genomic_DNA"/>
</dbReference>
<dbReference type="CDD" id="cd02966">
    <property type="entry name" value="TlpA_like_family"/>
    <property type="match status" value="1"/>
</dbReference>
<dbReference type="EMBL" id="SWDX01000003">
    <property type="protein sequence ID" value="TKC62539.1"/>
    <property type="molecule type" value="Genomic_DNA"/>
</dbReference>
<dbReference type="InterPro" id="IPR000866">
    <property type="entry name" value="AhpC/TSA"/>
</dbReference>
<protein>
    <submittedName>
        <fullName evidence="8">AhpC/TSA family protein</fullName>
    </submittedName>
</protein>
<reference evidence="7 9" key="1">
    <citation type="submission" date="2019-02" db="EMBL/GenBank/DDBJ databases">
        <title>Pedobacter sp. RP-3-8 sp. nov., isolated from Arctic soil.</title>
        <authorList>
            <person name="Dahal R.H."/>
        </authorList>
    </citation>
    <scope>NUCLEOTIDE SEQUENCE [LARGE SCALE GENOMIC DNA]</scope>
    <source>
        <strain evidence="7 9">RP-3-8</strain>
    </source>
</reference>
<evidence type="ECO:0000256" key="1">
    <source>
        <dbReference type="ARBA" id="ARBA00004196"/>
    </source>
</evidence>
<sequence>MKRIIVSLLLSAPFMVLAQETPYQIKGQVGKLSAPAKVFLTYRFDGNTVTDSAALKNGMFEFKGAVQGPLQVRLLLDREGKGLRSAFKSNDVLPIYSDKLVMVNASDSLKNGKISGSKINEENAAYVKMLAAPQAIMTGLDAQWAAASADKKQDLAFRKSLQDQNKPAQEEKVKLQKAYIKANPNSYFSLQALKEIAGSKMDLAVIEPMFNGLAPAVRNSASGKALAKQMETTKLTTVGSMSLDFTQNDVNDKPVKLSDFRGKYVLLDFWASWCGPCRAENPNVVSAFHKFKDKNFTVLGVSLDNPGRKADWLKAIETDKLEWTQLSDLQGWKNAASVLYGVRGIPQNYLIGPDGKIVASNLRGEELHKKLEALLSK</sequence>
<comment type="caution">
    <text evidence="8">The sequence shown here is derived from an EMBL/GenBank/DDBJ whole genome shotgun (WGS) entry which is preliminary data.</text>
</comment>
<feature type="chain" id="PRO_5040598274" evidence="5">
    <location>
        <begin position="19"/>
        <end position="377"/>
    </location>
</feature>
<dbReference type="RefSeq" id="WP_131611145.1">
    <property type="nucleotide sequence ID" value="NZ_SJSM01000019.1"/>
</dbReference>
<dbReference type="OrthoDB" id="750178at2"/>
<evidence type="ECO:0000313" key="10">
    <source>
        <dbReference type="Proteomes" id="UP000309594"/>
    </source>
</evidence>
<dbReference type="Pfam" id="PF00578">
    <property type="entry name" value="AhpC-TSA"/>
    <property type="match status" value="1"/>
</dbReference>
<evidence type="ECO:0000256" key="5">
    <source>
        <dbReference type="SAM" id="SignalP"/>
    </source>
</evidence>
<dbReference type="Pfam" id="PF14289">
    <property type="entry name" value="DUF4369"/>
    <property type="match status" value="1"/>
</dbReference>
<dbReference type="PROSITE" id="PS00194">
    <property type="entry name" value="THIOREDOXIN_1"/>
    <property type="match status" value="1"/>
</dbReference>
<dbReference type="Gene3D" id="3.40.30.10">
    <property type="entry name" value="Glutaredoxin"/>
    <property type="match status" value="1"/>
</dbReference>
<feature type="domain" description="Thioredoxin" evidence="6">
    <location>
        <begin position="236"/>
        <end position="377"/>
    </location>
</feature>
<evidence type="ECO:0000313" key="7">
    <source>
        <dbReference type="EMBL" id="TCC88976.1"/>
    </source>
</evidence>
<evidence type="ECO:0000313" key="8">
    <source>
        <dbReference type="EMBL" id="TKC62539.1"/>
    </source>
</evidence>
<dbReference type="Proteomes" id="UP000291117">
    <property type="component" value="Unassembled WGS sequence"/>
</dbReference>
<dbReference type="Proteomes" id="UP000309594">
    <property type="component" value="Unassembled WGS sequence"/>
</dbReference>
<accession>A0A4U1GH87</accession>
<gene>
    <name evidence="7" type="ORF">EZ444_21160</name>
    <name evidence="8" type="ORF">FBD94_10025</name>
</gene>
<dbReference type="SUPFAM" id="SSF52833">
    <property type="entry name" value="Thioredoxin-like"/>
    <property type="match status" value="1"/>
</dbReference>
<dbReference type="AlphaFoldDB" id="A0A4U1GH87"/>
<evidence type="ECO:0000256" key="4">
    <source>
        <dbReference type="ARBA" id="ARBA00023284"/>
    </source>
</evidence>
<keyword evidence="9" id="KW-1185">Reference proteome</keyword>
<dbReference type="InterPro" id="IPR013766">
    <property type="entry name" value="Thioredoxin_domain"/>
</dbReference>
<dbReference type="InterPro" id="IPR050553">
    <property type="entry name" value="Thioredoxin_ResA/DsbE_sf"/>
</dbReference>
<dbReference type="GO" id="GO:0030313">
    <property type="term" value="C:cell envelope"/>
    <property type="evidence" value="ECO:0007669"/>
    <property type="project" value="UniProtKB-SubCell"/>
</dbReference>
<keyword evidence="2" id="KW-0201">Cytochrome c-type biogenesis</keyword>
<evidence type="ECO:0000313" key="9">
    <source>
        <dbReference type="Proteomes" id="UP000291117"/>
    </source>
</evidence>
<name>A0A4U1GH87_9SPHI</name>
<dbReference type="PANTHER" id="PTHR42852">
    <property type="entry name" value="THIOL:DISULFIDE INTERCHANGE PROTEIN DSBE"/>
    <property type="match status" value="1"/>
</dbReference>
<keyword evidence="4" id="KW-0676">Redox-active center</keyword>
<dbReference type="PANTHER" id="PTHR42852:SF6">
    <property type="entry name" value="THIOL:DISULFIDE INTERCHANGE PROTEIN DSBE"/>
    <property type="match status" value="1"/>
</dbReference>
<dbReference type="GO" id="GO:0017004">
    <property type="term" value="P:cytochrome complex assembly"/>
    <property type="evidence" value="ECO:0007669"/>
    <property type="project" value="UniProtKB-KW"/>
</dbReference>
<dbReference type="InterPro" id="IPR036249">
    <property type="entry name" value="Thioredoxin-like_sf"/>
</dbReference>
<proteinExistence type="predicted"/>
<dbReference type="InterPro" id="IPR025380">
    <property type="entry name" value="DUF4369"/>
</dbReference>
<accession>A0A4V6N5P2</accession>
<evidence type="ECO:0000256" key="2">
    <source>
        <dbReference type="ARBA" id="ARBA00022748"/>
    </source>
</evidence>
<keyword evidence="5" id="KW-0732">Signal</keyword>
<dbReference type="GO" id="GO:0016209">
    <property type="term" value="F:antioxidant activity"/>
    <property type="evidence" value="ECO:0007669"/>
    <property type="project" value="InterPro"/>
</dbReference>
<keyword evidence="3" id="KW-1015">Disulfide bond</keyword>
<feature type="signal peptide" evidence="5">
    <location>
        <begin position="1"/>
        <end position="18"/>
    </location>
</feature>
<evidence type="ECO:0000256" key="3">
    <source>
        <dbReference type="ARBA" id="ARBA00023157"/>
    </source>
</evidence>
<dbReference type="PROSITE" id="PS51352">
    <property type="entry name" value="THIOREDOXIN_2"/>
    <property type="match status" value="1"/>
</dbReference>
<dbReference type="GO" id="GO:0016491">
    <property type="term" value="F:oxidoreductase activity"/>
    <property type="evidence" value="ECO:0007669"/>
    <property type="project" value="InterPro"/>
</dbReference>
<reference evidence="8 10" key="2">
    <citation type="submission" date="2019-04" db="EMBL/GenBank/DDBJ databases">
        <title>Pedobacter sp. RP-1-16 sp. nov., isolated from Arctic soil.</title>
        <authorList>
            <person name="Dahal R.H."/>
            <person name="Kim D.-U."/>
        </authorList>
    </citation>
    <scope>NUCLEOTIDE SEQUENCE [LARGE SCALE GENOMIC DNA]</scope>
    <source>
        <strain evidence="8 10">RP-1-16</strain>
    </source>
</reference>
<comment type="subcellular location">
    <subcellularLocation>
        <location evidence="1">Cell envelope</location>
    </subcellularLocation>
</comment>